<dbReference type="OrthoDB" id="2355173at2"/>
<accession>A0A5C6LM25</accession>
<evidence type="ECO:0000256" key="1">
    <source>
        <dbReference type="ARBA" id="ARBA00006817"/>
    </source>
</evidence>
<comment type="similarity">
    <text evidence="1">Belongs to the AHA1 family.</text>
</comment>
<sequence length="146" mass="16945">MEKQEFRIMINGPREKVWQVLWDDASYREWTSVFAPGSWAKTDWKKGSKVLFLDAENCGMVSSIAENIPNEYMSIEHLGYVKEGKEDFDSPEVKQWAGAHENYTLKNVDGHTELVVDMDIAESHKEYFVNTWPKALEKVKELAEKN</sequence>
<proteinExistence type="inferred from homology"/>
<evidence type="ECO:0000313" key="4">
    <source>
        <dbReference type="Proteomes" id="UP000318815"/>
    </source>
</evidence>
<dbReference type="InterPro" id="IPR013538">
    <property type="entry name" value="ASHA1/2-like_C"/>
</dbReference>
<dbReference type="Pfam" id="PF08327">
    <property type="entry name" value="AHSA1"/>
    <property type="match status" value="1"/>
</dbReference>
<evidence type="ECO:0000259" key="2">
    <source>
        <dbReference type="Pfam" id="PF08327"/>
    </source>
</evidence>
<dbReference type="SUPFAM" id="SSF55961">
    <property type="entry name" value="Bet v1-like"/>
    <property type="match status" value="1"/>
</dbReference>
<protein>
    <submittedName>
        <fullName evidence="3">SRPBCC domain-containing protein</fullName>
    </submittedName>
</protein>
<comment type="caution">
    <text evidence="3">The sequence shown here is derived from an EMBL/GenBank/DDBJ whole genome shotgun (WGS) entry which is preliminary data.</text>
</comment>
<feature type="domain" description="Activator of Hsp90 ATPase homologue 1/2-like C-terminal" evidence="2">
    <location>
        <begin position="13"/>
        <end position="143"/>
    </location>
</feature>
<dbReference type="AlphaFoldDB" id="A0A5C6LM25"/>
<gene>
    <name evidence="3" type="ORF">FEF09_23575</name>
</gene>
<organism evidence="3 4">
    <name type="scientific">Chitinophaga pinensis</name>
    <dbReference type="NCBI Taxonomy" id="79329"/>
    <lineage>
        <taxon>Bacteria</taxon>
        <taxon>Pseudomonadati</taxon>
        <taxon>Bacteroidota</taxon>
        <taxon>Chitinophagia</taxon>
        <taxon>Chitinophagales</taxon>
        <taxon>Chitinophagaceae</taxon>
        <taxon>Chitinophaga</taxon>
    </lineage>
</organism>
<dbReference type="Gene3D" id="3.30.530.20">
    <property type="match status" value="1"/>
</dbReference>
<evidence type="ECO:0000313" key="3">
    <source>
        <dbReference type="EMBL" id="TWV96259.1"/>
    </source>
</evidence>
<dbReference type="InterPro" id="IPR023393">
    <property type="entry name" value="START-like_dom_sf"/>
</dbReference>
<dbReference type="RefSeq" id="WP_146307378.1">
    <property type="nucleotide sequence ID" value="NZ_VOHS01000035.1"/>
</dbReference>
<dbReference type="EMBL" id="VOHS01000035">
    <property type="protein sequence ID" value="TWV96259.1"/>
    <property type="molecule type" value="Genomic_DNA"/>
</dbReference>
<reference evidence="3 4" key="1">
    <citation type="submission" date="2019-08" db="EMBL/GenBank/DDBJ databases">
        <title>Whole genome sequencing of chitin degrading bacteria Chitinophaga pinensis YS16.</title>
        <authorList>
            <person name="Singh R.P."/>
            <person name="Manchanda G."/>
            <person name="Maurya I.K."/>
            <person name="Joshi N.K."/>
            <person name="Srivastava A.K."/>
        </authorList>
    </citation>
    <scope>NUCLEOTIDE SEQUENCE [LARGE SCALE GENOMIC DNA]</scope>
    <source>
        <strain evidence="3 4">YS-16</strain>
    </source>
</reference>
<keyword evidence="4" id="KW-1185">Reference proteome</keyword>
<dbReference type="Proteomes" id="UP000318815">
    <property type="component" value="Unassembled WGS sequence"/>
</dbReference>
<name>A0A5C6LM25_9BACT</name>